<feature type="domain" description="D-glutamate cyclase-like C-terminal" evidence="1">
    <location>
        <begin position="39"/>
        <end position="276"/>
    </location>
</feature>
<organism evidence="2 3">
    <name type="scientific">Candidatus Segetimicrobium genomatis</name>
    <dbReference type="NCBI Taxonomy" id="2569760"/>
    <lineage>
        <taxon>Bacteria</taxon>
        <taxon>Bacillati</taxon>
        <taxon>Candidatus Sysuimicrobiota</taxon>
        <taxon>Candidatus Sysuimicrobiia</taxon>
        <taxon>Candidatus Sysuimicrobiales</taxon>
        <taxon>Candidatus Segetimicrobiaceae</taxon>
        <taxon>Candidatus Segetimicrobium</taxon>
    </lineage>
</organism>
<dbReference type="Pfam" id="PF14336">
    <property type="entry name" value="GLUCM-like_C"/>
    <property type="match status" value="1"/>
</dbReference>
<dbReference type="Gene3D" id="3.90.1640.20">
    <property type="entry name" value="TON_0340"/>
    <property type="match status" value="1"/>
</dbReference>
<accession>A0A537JMH6</accession>
<dbReference type="Proteomes" id="UP000318093">
    <property type="component" value="Unassembled WGS sequence"/>
</dbReference>
<dbReference type="PANTHER" id="PTHR32022:SF10">
    <property type="entry name" value="D-GLUTAMATE CYCLASE, MITOCHONDRIAL"/>
    <property type="match status" value="1"/>
</dbReference>
<protein>
    <submittedName>
        <fullName evidence="2">DUF4392 domain-containing protein</fullName>
    </submittedName>
</protein>
<sequence>MTLTPAQRTIGEGIDRLVSIEITGRGVIGDLYQAARALQDAPLCLTAAARLLEKVHKGQVVILATGLPMYPWFAGEQDGPVGTATLARALLLAVDAGLYVRPLDDALSLPTTAAVLPFPLEWEEAAVRAQALLDTLRPSALVAIERTGANEHRQYHSSSGKRLTDYCGKIDTLFASAGEREILTIGVGDGGNEIGCAAIRDSVLQAVPHAARCACPCGGTTIPEVPTDLLIAAAISNWGAYGVEAGMALLLERPGILHGRDIDARVHDLCAAAGANNDGPGLLDVGADAVAAPLHGHIVDLLGRMVESGIDFGRLYREPRYPWF</sequence>
<reference evidence="2 3" key="1">
    <citation type="journal article" date="2019" name="Nat. Microbiol.">
        <title>Mediterranean grassland soil C-N compound turnover is dependent on rainfall and depth, and is mediated by genomically divergent microorganisms.</title>
        <authorList>
            <person name="Diamond S."/>
            <person name="Andeer P.F."/>
            <person name="Li Z."/>
            <person name="Crits-Christoph A."/>
            <person name="Burstein D."/>
            <person name="Anantharaman K."/>
            <person name="Lane K.R."/>
            <person name="Thomas B.C."/>
            <person name="Pan C."/>
            <person name="Northen T.R."/>
            <person name="Banfield J.F."/>
        </authorList>
    </citation>
    <scope>NUCLEOTIDE SEQUENCE [LARGE SCALE GENOMIC DNA]</scope>
    <source>
        <strain evidence="2">NP_6</strain>
    </source>
</reference>
<dbReference type="EMBL" id="VBAN01000048">
    <property type="protein sequence ID" value="TMI84724.1"/>
    <property type="molecule type" value="Genomic_DNA"/>
</dbReference>
<name>A0A537JMH6_9BACT</name>
<gene>
    <name evidence="2" type="ORF">E6H03_01515</name>
</gene>
<dbReference type="AlphaFoldDB" id="A0A537JMH6"/>
<dbReference type="PANTHER" id="PTHR32022">
    <property type="entry name" value="D-GLUTAMATE CYCLASE, MITOCHONDRIAL"/>
    <property type="match status" value="1"/>
</dbReference>
<comment type="caution">
    <text evidence="2">The sequence shown here is derived from an EMBL/GenBank/DDBJ whole genome shotgun (WGS) entry which is preliminary data.</text>
</comment>
<evidence type="ECO:0000313" key="2">
    <source>
        <dbReference type="EMBL" id="TMI84724.1"/>
    </source>
</evidence>
<evidence type="ECO:0000313" key="3">
    <source>
        <dbReference type="Proteomes" id="UP000318093"/>
    </source>
</evidence>
<proteinExistence type="predicted"/>
<evidence type="ECO:0000259" key="1">
    <source>
        <dbReference type="Pfam" id="PF14336"/>
    </source>
</evidence>
<dbReference type="InterPro" id="IPR025504">
    <property type="entry name" value="GLUCM_C"/>
</dbReference>